<dbReference type="EMBL" id="CM047906">
    <property type="protein sequence ID" value="KAJ0086039.1"/>
    <property type="molecule type" value="Genomic_DNA"/>
</dbReference>
<comment type="caution">
    <text evidence="1">The sequence shown here is derived from an EMBL/GenBank/DDBJ whole genome shotgun (WGS) entry which is preliminary data.</text>
</comment>
<protein>
    <submittedName>
        <fullName evidence="1">Uncharacterized protein</fullName>
    </submittedName>
</protein>
<evidence type="ECO:0000313" key="1">
    <source>
        <dbReference type="EMBL" id="KAJ0086039.1"/>
    </source>
</evidence>
<name>A0ACC1AHN9_9ROSI</name>
<gene>
    <name evidence="1" type="ORF">Patl1_08301</name>
</gene>
<reference evidence="2" key="1">
    <citation type="journal article" date="2023" name="G3 (Bethesda)">
        <title>Genome assembly and association tests identify interacting loci associated with vigor, precocity, and sex in interspecific pistachio rootstocks.</title>
        <authorList>
            <person name="Palmer W."/>
            <person name="Jacygrad E."/>
            <person name="Sagayaradj S."/>
            <person name="Cavanaugh K."/>
            <person name="Han R."/>
            <person name="Bertier L."/>
            <person name="Beede B."/>
            <person name="Kafkas S."/>
            <person name="Golino D."/>
            <person name="Preece J."/>
            <person name="Michelmore R."/>
        </authorList>
    </citation>
    <scope>NUCLEOTIDE SEQUENCE [LARGE SCALE GENOMIC DNA]</scope>
</reference>
<organism evidence="1 2">
    <name type="scientific">Pistacia atlantica</name>
    <dbReference type="NCBI Taxonomy" id="434234"/>
    <lineage>
        <taxon>Eukaryota</taxon>
        <taxon>Viridiplantae</taxon>
        <taxon>Streptophyta</taxon>
        <taxon>Embryophyta</taxon>
        <taxon>Tracheophyta</taxon>
        <taxon>Spermatophyta</taxon>
        <taxon>Magnoliopsida</taxon>
        <taxon>eudicotyledons</taxon>
        <taxon>Gunneridae</taxon>
        <taxon>Pentapetalae</taxon>
        <taxon>rosids</taxon>
        <taxon>malvids</taxon>
        <taxon>Sapindales</taxon>
        <taxon>Anacardiaceae</taxon>
        <taxon>Pistacia</taxon>
    </lineage>
</organism>
<dbReference type="Proteomes" id="UP001164250">
    <property type="component" value="Chromosome 10"/>
</dbReference>
<sequence length="157" mass="17542">MNKTVLLKIIGGGFTTDIAMQASATISDLKSQLKMLMNVDMERQTLMFNGEELMDHQIIGDYEFGQSPTLALDIAPTGKTKFNILVKFGTEQTHIMVDETRVVADLRAEIARHWGIPIENTTLFCGLPMEMKDHLTLSAYNISEHSKIEVKVKARTG</sequence>
<proteinExistence type="predicted"/>
<accession>A0ACC1AHN9</accession>
<keyword evidence="2" id="KW-1185">Reference proteome</keyword>
<evidence type="ECO:0000313" key="2">
    <source>
        <dbReference type="Proteomes" id="UP001164250"/>
    </source>
</evidence>